<keyword evidence="3" id="KW-1185">Reference proteome</keyword>
<gene>
    <name evidence="2" type="ORF">K737_300252</name>
</gene>
<keyword evidence="1" id="KW-0472">Membrane</keyword>
<protein>
    <submittedName>
        <fullName evidence="2">Uncharacterized protein</fullName>
    </submittedName>
</protein>
<organism evidence="2 3">
    <name type="scientific">Holospora undulata HU1</name>
    <dbReference type="NCBI Taxonomy" id="1321371"/>
    <lineage>
        <taxon>Bacteria</taxon>
        <taxon>Pseudomonadati</taxon>
        <taxon>Pseudomonadota</taxon>
        <taxon>Alphaproteobacteria</taxon>
        <taxon>Holosporales</taxon>
        <taxon>Holosporaceae</taxon>
        <taxon>Holospora</taxon>
    </lineage>
</organism>
<evidence type="ECO:0000256" key="1">
    <source>
        <dbReference type="SAM" id="Phobius"/>
    </source>
</evidence>
<comment type="caution">
    <text evidence="2">The sequence shown here is derived from an EMBL/GenBank/DDBJ whole genome shotgun (WGS) entry which is preliminary data.</text>
</comment>
<accession>A0A061JGQ5</accession>
<proteinExistence type="predicted"/>
<sequence length="94" mass="10944">MNDAISGILTPFILNSAWLNKFMHHFFPYLLNPTWSIKRMYRPLTTALDYINYCITPPFFVVFAFIVAVKMMLYYFPLSLLNRLDNSSSTPPGL</sequence>
<keyword evidence="1" id="KW-0812">Transmembrane</keyword>
<dbReference type="EMBL" id="ARPM03000074">
    <property type="protein sequence ID" value="ETZ05316.1"/>
    <property type="molecule type" value="Genomic_DNA"/>
</dbReference>
<evidence type="ECO:0000313" key="2">
    <source>
        <dbReference type="EMBL" id="ETZ05316.1"/>
    </source>
</evidence>
<name>A0A061JGQ5_9PROT</name>
<reference evidence="2 3" key="1">
    <citation type="journal article" date="2013" name="Genome Announc.">
        <title>Draft Genome Sequence of Holospora undulata Strain HU1, a Micronucleus-Specific Symbiont of the Ciliate Paramecium caudatum.</title>
        <authorList>
            <person name="Dohra H."/>
            <person name="Suzuki H."/>
            <person name="Suzuki T."/>
            <person name="Tanaka K."/>
            <person name="Fujishima M."/>
        </authorList>
    </citation>
    <scope>NUCLEOTIDE SEQUENCE [LARGE SCALE GENOMIC DNA]</scope>
    <source>
        <strain evidence="2 3">HU1</strain>
    </source>
</reference>
<dbReference type="Proteomes" id="UP000026922">
    <property type="component" value="Unassembled WGS sequence"/>
</dbReference>
<keyword evidence="1" id="KW-1133">Transmembrane helix</keyword>
<dbReference type="AlphaFoldDB" id="A0A061JGQ5"/>
<feature type="transmembrane region" description="Helical" evidence="1">
    <location>
        <begin position="50"/>
        <end position="76"/>
    </location>
</feature>
<evidence type="ECO:0000313" key="3">
    <source>
        <dbReference type="Proteomes" id="UP000026922"/>
    </source>
</evidence>